<keyword evidence="1" id="KW-0812">Transmembrane</keyword>
<feature type="transmembrane region" description="Helical" evidence="1">
    <location>
        <begin position="46"/>
        <end position="72"/>
    </location>
</feature>
<feature type="transmembrane region" description="Helical" evidence="1">
    <location>
        <begin position="93"/>
        <end position="111"/>
    </location>
</feature>
<gene>
    <name evidence="2" type="ORF">BIT28_09305</name>
</gene>
<dbReference type="STRING" id="1903952.BIT28_09305"/>
<dbReference type="AlphaFoldDB" id="A0A1Q9GIX5"/>
<evidence type="ECO:0000256" key="1">
    <source>
        <dbReference type="SAM" id="Phobius"/>
    </source>
</evidence>
<evidence type="ECO:0008006" key="4">
    <source>
        <dbReference type="Google" id="ProtNLM"/>
    </source>
</evidence>
<sequence>MKRMKLPHGKAWFVITVSLACLCFSNPGYAHVRWFIPDGTNPDVNLPFDLIALALTVATLSLFTLAVLFTRVTIVPQSLKAGLTRPVVTSHPWLWYFLVLILNCYLAINLLQGEFLAPNLTLSPQLALYGVIIQVAAIVLMAISVSLTGVAIVLTSLALLLFFPFFIALDYLFEFLFVGLALVFIGPSLNRNDYSLCKSLGQNKNQWRRTAVHLIRIGLGLQLLELGIHNKLMLPGMALAFIDQNEYYNFFPLLNLPQISNLHFVLFVGVSETVIGLLLIANLANRIIYTLLLAIFTTTFLLSGWDELVGHMPIFIILFILLLEAGSSDSEQVRRRAWP</sequence>
<name>A0A1Q9GIX5_9GAMM</name>
<keyword evidence="3" id="KW-1185">Reference proteome</keyword>
<feature type="transmembrane region" description="Helical" evidence="1">
    <location>
        <begin position="161"/>
        <end position="185"/>
    </location>
</feature>
<feature type="transmembrane region" description="Helical" evidence="1">
    <location>
        <begin position="131"/>
        <end position="154"/>
    </location>
</feature>
<dbReference type="Proteomes" id="UP000186905">
    <property type="component" value="Unassembled WGS sequence"/>
</dbReference>
<dbReference type="RefSeq" id="WP_075765875.1">
    <property type="nucleotide sequence ID" value="NZ_MJIL01000084.1"/>
</dbReference>
<feature type="transmembrane region" description="Helical" evidence="1">
    <location>
        <begin position="262"/>
        <end position="280"/>
    </location>
</feature>
<evidence type="ECO:0000313" key="2">
    <source>
        <dbReference type="EMBL" id="OLQ74360.1"/>
    </source>
</evidence>
<dbReference type="PROSITE" id="PS51257">
    <property type="entry name" value="PROKAR_LIPOPROTEIN"/>
    <property type="match status" value="1"/>
</dbReference>
<feature type="transmembrane region" description="Helical" evidence="1">
    <location>
        <begin position="287"/>
        <end position="305"/>
    </location>
</feature>
<keyword evidence="1" id="KW-0472">Membrane</keyword>
<evidence type="ECO:0000313" key="3">
    <source>
        <dbReference type="Proteomes" id="UP000186905"/>
    </source>
</evidence>
<organism evidence="2 3">
    <name type="scientific">Photobacterium proteolyticum</name>
    <dbReference type="NCBI Taxonomy" id="1903952"/>
    <lineage>
        <taxon>Bacteria</taxon>
        <taxon>Pseudomonadati</taxon>
        <taxon>Pseudomonadota</taxon>
        <taxon>Gammaproteobacteria</taxon>
        <taxon>Vibrionales</taxon>
        <taxon>Vibrionaceae</taxon>
        <taxon>Photobacterium</taxon>
    </lineage>
</organism>
<reference evidence="2 3" key="1">
    <citation type="submission" date="2016-09" db="EMBL/GenBank/DDBJ databases">
        <title>Photobacterium proteolyticum sp. nov. a protease producing bacterium isolated from ocean sediments of Laizhou Bay.</title>
        <authorList>
            <person name="Li Y."/>
        </authorList>
    </citation>
    <scope>NUCLEOTIDE SEQUENCE [LARGE SCALE GENOMIC DNA]</scope>
    <source>
        <strain evidence="2 3">13-12</strain>
    </source>
</reference>
<feature type="transmembrane region" description="Helical" evidence="1">
    <location>
        <begin position="311"/>
        <end position="327"/>
    </location>
</feature>
<comment type="caution">
    <text evidence="2">The sequence shown here is derived from an EMBL/GenBank/DDBJ whole genome shotgun (WGS) entry which is preliminary data.</text>
</comment>
<protein>
    <recommendedName>
        <fullName evidence="4">DoxX family protein</fullName>
    </recommendedName>
</protein>
<accession>A0A1Q9GIX5</accession>
<keyword evidence="1" id="KW-1133">Transmembrane helix</keyword>
<dbReference type="EMBL" id="MJIL01000084">
    <property type="protein sequence ID" value="OLQ74360.1"/>
    <property type="molecule type" value="Genomic_DNA"/>
</dbReference>
<proteinExistence type="predicted"/>